<evidence type="ECO:0000313" key="2">
    <source>
        <dbReference type="Proteomes" id="UP000184693"/>
    </source>
</evidence>
<reference evidence="1 2" key="1">
    <citation type="submission" date="2016-11" db="EMBL/GenBank/DDBJ databases">
        <authorList>
            <person name="Jaros S."/>
            <person name="Januszkiewicz K."/>
            <person name="Wedrychowicz H."/>
        </authorList>
    </citation>
    <scope>NUCLEOTIDE SEQUENCE [LARGE SCALE GENOMIC DNA]</scope>
    <source>
        <strain evidence="1 2">GAS86</strain>
    </source>
</reference>
<dbReference type="OrthoDB" id="7024934at2"/>
<name>A0A1N6K4U0_9BURK</name>
<protein>
    <recommendedName>
        <fullName evidence="3">DUF3800 domain-containing protein</fullName>
    </recommendedName>
</protein>
<evidence type="ECO:0000313" key="1">
    <source>
        <dbReference type="EMBL" id="SIO51575.1"/>
    </source>
</evidence>
<sequence length="270" mass="29902">MTDTKTIQVGNASDSTYVAFGDDCQFNDICGYVLIGLRRSRIGVVTRELDRIKDGFKIPHSTPLHCRVLFGFHQREKAGLGHLTREDAQNTVLRCLLLLNNYGMHVKFAHARLSEFSAKLGDTLTLSDQQRANPIDLAVHHDPKGLISLLSQTSMIVPWADRKLSRFNAVEIVASADKTQAKLFGNGSRQAHNLLQGFSDIGAAPGSVFQFSPRISTTAEDPLLQLADVVVYALCHQLDEEKGQSFWRTQLPPIKNLQPIPWGYPPIANG</sequence>
<dbReference type="Proteomes" id="UP000184693">
    <property type="component" value="Unassembled WGS sequence"/>
</dbReference>
<dbReference type="EMBL" id="FSRM01000002">
    <property type="protein sequence ID" value="SIO51575.1"/>
    <property type="molecule type" value="Genomic_DNA"/>
</dbReference>
<dbReference type="RefSeq" id="WP_074267927.1">
    <property type="nucleotide sequence ID" value="NZ_FSRM01000002.1"/>
</dbReference>
<accession>A0A1N6K4U0</accession>
<evidence type="ECO:0008006" key="3">
    <source>
        <dbReference type="Google" id="ProtNLM"/>
    </source>
</evidence>
<organism evidence="1 2">
    <name type="scientific">Paraburkholderia phenazinium</name>
    <dbReference type="NCBI Taxonomy" id="60549"/>
    <lineage>
        <taxon>Bacteria</taxon>
        <taxon>Pseudomonadati</taxon>
        <taxon>Pseudomonadota</taxon>
        <taxon>Betaproteobacteria</taxon>
        <taxon>Burkholderiales</taxon>
        <taxon>Burkholderiaceae</taxon>
        <taxon>Paraburkholderia</taxon>
    </lineage>
</organism>
<proteinExistence type="predicted"/>
<dbReference type="AlphaFoldDB" id="A0A1N6K4U0"/>
<gene>
    <name evidence="1" type="ORF">SAMN05444168_6033</name>
</gene>